<accession>A0ACC3C9F0</accession>
<evidence type="ECO:0000313" key="2">
    <source>
        <dbReference type="Proteomes" id="UP000798662"/>
    </source>
</evidence>
<evidence type="ECO:0000313" key="1">
    <source>
        <dbReference type="EMBL" id="KAK1866774.1"/>
    </source>
</evidence>
<comment type="caution">
    <text evidence="1">The sequence shown here is derived from an EMBL/GenBank/DDBJ whole genome shotgun (WGS) entry which is preliminary data.</text>
</comment>
<reference evidence="1" key="1">
    <citation type="submission" date="2019-11" db="EMBL/GenBank/DDBJ databases">
        <title>Nori genome reveals adaptations in red seaweeds to the harsh intertidal environment.</title>
        <authorList>
            <person name="Wang D."/>
            <person name="Mao Y."/>
        </authorList>
    </citation>
    <scope>NUCLEOTIDE SEQUENCE</scope>
    <source>
        <tissue evidence="1">Gametophyte</tissue>
    </source>
</reference>
<name>A0ACC3C9F0_PYRYE</name>
<dbReference type="Proteomes" id="UP000798662">
    <property type="component" value="Chromosome 2"/>
</dbReference>
<sequence>MAAVGGVKCTNCSRTHISTLGAVADGRKVFCNVDCAWSYRFRLAALIATQKAAATAATSAAARQAAVSAKAGREPVDADADCRRVTAAGRAVVASAASEAVYMMHHMPTVDWGNQLLN</sequence>
<proteinExistence type="predicted"/>
<dbReference type="EMBL" id="CM020619">
    <property type="protein sequence ID" value="KAK1866774.1"/>
    <property type="molecule type" value="Genomic_DNA"/>
</dbReference>
<organism evidence="1 2">
    <name type="scientific">Pyropia yezoensis</name>
    <name type="common">Susabi-nori</name>
    <name type="synonym">Porphyra yezoensis</name>
    <dbReference type="NCBI Taxonomy" id="2788"/>
    <lineage>
        <taxon>Eukaryota</taxon>
        <taxon>Rhodophyta</taxon>
        <taxon>Bangiophyceae</taxon>
        <taxon>Bangiales</taxon>
        <taxon>Bangiaceae</taxon>
        <taxon>Pyropia</taxon>
    </lineage>
</organism>
<protein>
    <submittedName>
        <fullName evidence="1">Uncharacterized protein</fullName>
    </submittedName>
</protein>
<keyword evidence="2" id="KW-1185">Reference proteome</keyword>
<gene>
    <name evidence="1" type="ORF">I4F81_009289</name>
</gene>